<name>A0A949JWV3_9FIRM</name>
<dbReference type="InterPro" id="IPR010982">
    <property type="entry name" value="Lambda_DNA-bd_dom_sf"/>
</dbReference>
<dbReference type="Pfam" id="PF01381">
    <property type="entry name" value="HTH_3"/>
    <property type="match status" value="1"/>
</dbReference>
<dbReference type="CDD" id="cd00093">
    <property type="entry name" value="HTH_XRE"/>
    <property type="match status" value="1"/>
</dbReference>
<dbReference type="Gene3D" id="1.10.260.40">
    <property type="entry name" value="lambda repressor-like DNA-binding domains"/>
    <property type="match status" value="1"/>
</dbReference>
<evidence type="ECO:0000313" key="3">
    <source>
        <dbReference type="Proteomes" id="UP000712157"/>
    </source>
</evidence>
<dbReference type="SUPFAM" id="SSF47413">
    <property type="entry name" value="lambda repressor-like DNA-binding domains"/>
    <property type="match status" value="1"/>
</dbReference>
<comment type="caution">
    <text evidence="2">The sequence shown here is derived from an EMBL/GenBank/DDBJ whole genome shotgun (WGS) entry which is preliminary data.</text>
</comment>
<gene>
    <name evidence="2" type="ORF">KTH89_01585</name>
</gene>
<dbReference type="GO" id="GO:0003677">
    <property type="term" value="F:DNA binding"/>
    <property type="evidence" value="ECO:0007669"/>
    <property type="project" value="InterPro"/>
</dbReference>
<evidence type="ECO:0000259" key="1">
    <source>
        <dbReference type="PROSITE" id="PS50943"/>
    </source>
</evidence>
<organism evidence="2 3">
    <name type="scientific">Diplocloster agilis</name>
    <dbReference type="NCBI Taxonomy" id="2850323"/>
    <lineage>
        <taxon>Bacteria</taxon>
        <taxon>Bacillati</taxon>
        <taxon>Bacillota</taxon>
        <taxon>Clostridia</taxon>
        <taxon>Lachnospirales</taxon>
        <taxon>Lachnospiraceae</taxon>
        <taxon>Diplocloster</taxon>
    </lineage>
</organism>
<dbReference type="RefSeq" id="WP_238720365.1">
    <property type="nucleotide sequence ID" value="NZ_JAHQCW010000002.1"/>
</dbReference>
<dbReference type="EMBL" id="JAHQCW010000002">
    <property type="protein sequence ID" value="MBU9735207.1"/>
    <property type="molecule type" value="Genomic_DNA"/>
</dbReference>
<proteinExistence type="predicted"/>
<sequence>MMSQYKLLLQGILTDRILVYRTANHFTQEQMAELLRISPRSYFDIEHGKYCCSAITLIFFMLILSKADVLDFLDEFRLRAERKDTDDVA</sequence>
<keyword evidence="3" id="KW-1185">Reference proteome</keyword>
<dbReference type="PROSITE" id="PS50943">
    <property type="entry name" value="HTH_CROC1"/>
    <property type="match status" value="1"/>
</dbReference>
<accession>A0A949JWV3</accession>
<dbReference type="InterPro" id="IPR001387">
    <property type="entry name" value="Cro/C1-type_HTH"/>
</dbReference>
<reference evidence="2" key="1">
    <citation type="submission" date="2021-06" db="EMBL/GenBank/DDBJ databases">
        <title>Description of novel taxa of the family Lachnospiraceae.</title>
        <authorList>
            <person name="Chaplin A.V."/>
            <person name="Sokolova S.R."/>
            <person name="Pikina A.P."/>
            <person name="Korzhanova M."/>
            <person name="Belova V."/>
            <person name="Korostin D."/>
            <person name="Efimov B.A."/>
        </authorList>
    </citation>
    <scope>NUCLEOTIDE SEQUENCE</scope>
    <source>
        <strain evidence="2">ASD5720</strain>
    </source>
</reference>
<protein>
    <submittedName>
        <fullName evidence="2">Helix-turn-helix transcriptional regulator</fullName>
    </submittedName>
</protein>
<dbReference type="AlphaFoldDB" id="A0A949JWV3"/>
<feature type="domain" description="HTH cro/C1-type" evidence="1">
    <location>
        <begin position="17"/>
        <end position="70"/>
    </location>
</feature>
<dbReference type="Proteomes" id="UP000712157">
    <property type="component" value="Unassembled WGS sequence"/>
</dbReference>
<evidence type="ECO:0000313" key="2">
    <source>
        <dbReference type="EMBL" id="MBU9735207.1"/>
    </source>
</evidence>